<comment type="caution">
    <text evidence="1">The sequence shown here is derived from an EMBL/GenBank/DDBJ whole genome shotgun (WGS) entry which is preliminary data.</text>
</comment>
<evidence type="ECO:0000313" key="2">
    <source>
        <dbReference type="Proteomes" id="UP000821865"/>
    </source>
</evidence>
<reference evidence="1" key="1">
    <citation type="submission" date="2020-05" db="EMBL/GenBank/DDBJ databases">
        <title>Large-scale comparative analyses of tick genomes elucidate their genetic diversity and vector capacities.</title>
        <authorList>
            <person name="Jia N."/>
            <person name="Wang J."/>
            <person name="Shi W."/>
            <person name="Du L."/>
            <person name="Sun Y."/>
            <person name="Zhan W."/>
            <person name="Jiang J."/>
            <person name="Wang Q."/>
            <person name="Zhang B."/>
            <person name="Ji P."/>
            <person name="Sakyi L.B."/>
            <person name="Cui X."/>
            <person name="Yuan T."/>
            <person name="Jiang B."/>
            <person name="Yang W."/>
            <person name="Lam T.T.-Y."/>
            <person name="Chang Q."/>
            <person name="Ding S."/>
            <person name="Wang X."/>
            <person name="Zhu J."/>
            <person name="Ruan X."/>
            <person name="Zhao L."/>
            <person name="Wei J."/>
            <person name="Que T."/>
            <person name="Du C."/>
            <person name="Cheng J."/>
            <person name="Dai P."/>
            <person name="Han X."/>
            <person name="Huang E."/>
            <person name="Gao Y."/>
            <person name="Liu J."/>
            <person name="Shao H."/>
            <person name="Ye R."/>
            <person name="Li L."/>
            <person name="Wei W."/>
            <person name="Wang X."/>
            <person name="Wang C."/>
            <person name="Yang T."/>
            <person name="Huo Q."/>
            <person name="Li W."/>
            <person name="Guo W."/>
            <person name="Chen H."/>
            <person name="Zhou L."/>
            <person name="Ni X."/>
            <person name="Tian J."/>
            <person name="Zhou Y."/>
            <person name="Sheng Y."/>
            <person name="Liu T."/>
            <person name="Pan Y."/>
            <person name="Xia L."/>
            <person name="Li J."/>
            <person name="Zhao F."/>
            <person name="Cao W."/>
        </authorList>
    </citation>
    <scope>NUCLEOTIDE SEQUENCE</scope>
    <source>
        <strain evidence="1">Dsil-2018</strain>
    </source>
</reference>
<organism evidence="1 2">
    <name type="scientific">Dermacentor silvarum</name>
    <name type="common">Tick</name>
    <dbReference type="NCBI Taxonomy" id="543639"/>
    <lineage>
        <taxon>Eukaryota</taxon>
        <taxon>Metazoa</taxon>
        <taxon>Ecdysozoa</taxon>
        <taxon>Arthropoda</taxon>
        <taxon>Chelicerata</taxon>
        <taxon>Arachnida</taxon>
        <taxon>Acari</taxon>
        <taxon>Parasitiformes</taxon>
        <taxon>Ixodida</taxon>
        <taxon>Ixodoidea</taxon>
        <taxon>Ixodidae</taxon>
        <taxon>Rhipicephalinae</taxon>
        <taxon>Dermacentor</taxon>
    </lineage>
</organism>
<accession>A0ACB8DTI6</accession>
<evidence type="ECO:0000313" key="1">
    <source>
        <dbReference type="EMBL" id="KAH7977839.1"/>
    </source>
</evidence>
<proteinExistence type="predicted"/>
<keyword evidence="2" id="KW-1185">Reference proteome</keyword>
<gene>
    <name evidence="1" type="ORF">HPB49_003716</name>
</gene>
<dbReference type="Proteomes" id="UP000821865">
    <property type="component" value="Chromosome 1"/>
</dbReference>
<sequence>MLPSPKAYWRRKVKLSRHARLVQATPCLACLSTVREPIIRLLESRGIRRLYPQNYEHRKELKKLNHSLLVNFLDMVDVLIRCPDTSKRLVKKEDMSLLFVRVHHLIEFRPHQTFGRHSQVMLDMQRWQRLDTAHRFHKELDKSETESIQAPKCGERAHGSRGRRHYTPRR</sequence>
<dbReference type="EMBL" id="CM023470">
    <property type="protein sequence ID" value="KAH7977839.1"/>
    <property type="molecule type" value="Genomic_DNA"/>
</dbReference>
<name>A0ACB8DTI6_DERSI</name>
<protein>
    <submittedName>
        <fullName evidence="1">Uncharacterized protein</fullName>
    </submittedName>
</protein>